<dbReference type="AlphaFoldDB" id="A0A7K3TK96"/>
<feature type="transmembrane region" description="Helical" evidence="1">
    <location>
        <begin position="43"/>
        <end position="70"/>
    </location>
</feature>
<dbReference type="EMBL" id="WHZY01000009">
    <property type="protein sequence ID" value="NEG78673.1"/>
    <property type="molecule type" value="Genomic_DNA"/>
</dbReference>
<sequence>MSMPQPPHYAPYPYPYPPLPPVSPFSPVKAARRTMRRAVNRPAGMVLACWAIAQGLAFILMGVVGAMEAIRRMESGAGAASMSEAVRSGVQYAGVISLIGFGTAMVFLLIANRRMVFRRGFWTGERGEVRRMRAGWALDFLGLTLCAQAVFSLTQALFAALGVTTVSPALQSLDDSAVTWQMWLYIGLVGPVFEELLFRGVLMQSLAPYGRNFAIVTSATMFAFYHGDLAQGTFAFFMGLLLGFVAMEYSLTWSIALHVFNNAVLGGALPQLAARYGDAGGVVYGLALLGVGIVGGIVVFVRHGREMRAYARFNRSPHGTYWGWTSPWFIVFIALESLVIAMSLIGLALAA</sequence>
<keyword evidence="3" id="KW-0482">Metalloprotease</keyword>
<dbReference type="OrthoDB" id="8453431at2"/>
<feature type="transmembrane region" description="Helical" evidence="1">
    <location>
        <begin position="281"/>
        <end position="301"/>
    </location>
</feature>
<keyword evidence="1" id="KW-1133">Transmembrane helix</keyword>
<gene>
    <name evidence="3" type="ORF">GFD22_06775</name>
</gene>
<protein>
    <submittedName>
        <fullName evidence="3">CPBP family intramembrane metalloprotease</fullName>
    </submittedName>
</protein>
<feature type="transmembrane region" description="Helical" evidence="1">
    <location>
        <begin position="140"/>
        <end position="162"/>
    </location>
</feature>
<dbReference type="GO" id="GO:0006508">
    <property type="term" value="P:proteolysis"/>
    <property type="evidence" value="ECO:0007669"/>
    <property type="project" value="UniProtKB-KW"/>
</dbReference>
<dbReference type="PANTHER" id="PTHR36435:SF1">
    <property type="entry name" value="CAAX AMINO TERMINAL PROTEASE FAMILY PROTEIN"/>
    <property type="match status" value="1"/>
</dbReference>
<dbReference type="RefSeq" id="WP_152350381.1">
    <property type="nucleotide sequence ID" value="NZ_WBSN01000008.1"/>
</dbReference>
<organism evidence="3 4">
    <name type="scientific">Bifidobacterium avesanii</name>
    <dbReference type="NCBI Taxonomy" id="1798157"/>
    <lineage>
        <taxon>Bacteria</taxon>
        <taxon>Bacillati</taxon>
        <taxon>Actinomycetota</taxon>
        <taxon>Actinomycetes</taxon>
        <taxon>Bifidobacteriales</taxon>
        <taxon>Bifidobacteriaceae</taxon>
        <taxon>Bifidobacterium</taxon>
    </lineage>
</organism>
<evidence type="ECO:0000313" key="4">
    <source>
        <dbReference type="Proteomes" id="UP000469763"/>
    </source>
</evidence>
<keyword evidence="1" id="KW-0472">Membrane</keyword>
<evidence type="ECO:0000313" key="3">
    <source>
        <dbReference type="EMBL" id="NEG78673.1"/>
    </source>
</evidence>
<feature type="transmembrane region" description="Helical" evidence="1">
    <location>
        <begin position="233"/>
        <end position="260"/>
    </location>
</feature>
<name>A0A7K3TK96_9BIFI</name>
<keyword evidence="3" id="KW-0645">Protease</keyword>
<reference evidence="3 4" key="1">
    <citation type="submission" date="2019-10" db="EMBL/GenBank/DDBJ databases">
        <title>Bifidobacterium from non-human primates.</title>
        <authorList>
            <person name="Modesto M."/>
        </authorList>
    </citation>
    <scope>NUCLEOTIDE SEQUENCE [LARGE SCALE GENOMIC DNA]</scope>
    <source>
        <strain evidence="3 4">TREC</strain>
    </source>
</reference>
<dbReference type="InterPro" id="IPR003675">
    <property type="entry name" value="Rce1/LyrA-like_dom"/>
</dbReference>
<dbReference type="GO" id="GO:0004175">
    <property type="term" value="F:endopeptidase activity"/>
    <property type="evidence" value="ECO:0007669"/>
    <property type="project" value="UniProtKB-ARBA"/>
</dbReference>
<feature type="transmembrane region" description="Helical" evidence="1">
    <location>
        <begin position="182"/>
        <end position="202"/>
    </location>
</feature>
<dbReference type="InterPro" id="IPR052710">
    <property type="entry name" value="CAAX_protease"/>
</dbReference>
<feature type="transmembrane region" description="Helical" evidence="1">
    <location>
        <begin position="90"/>
        <end position="111"/>
    </location>
</feature>
<dbReference type="Pfam" id="PF02517">
    <property type="entry name" value="Rce1-like"/>
    <property type="match status" value="1"/>
</dbReference>
<accession>A0A7K3TK96</accession>
<dbReference type="GO" id="GO:0080120">
    <property type="term" value="P:CAAX-box protein maturation"/>
    <property type="evidence" value="ECO:0007669"/>
    <property type="project" value="UniProtKB-ARBA"/>
</dbReference>
<evidence type="ECO:0000256" key="1">
    <source>
        <dbReference type="SAM" id="Phobius"/>
    </source>
</evidence>
<evidence type="ECO:0000259" key="2">
    <source>
        <dbReference type="Pfam" id="PF02517"/>
    </source>
</evidence>
<dbReference type="PANTHER" id="PTHR36435">
    <property type="entry name" value="SLR1288 PROTEIN"/>
    <property type="match status" value="1"/>
</dbReference>
<proteinExistence type="predicted"/>
<keyword evidence="4" id="KW-1185">Reference proteome</keyword>
<dbReference type="Proteomes" id="UP000469763">
    <property type="component" value="Unassembled WGS sequence"/>
</dbReference>
<feature type="transmembrane region" description="Helical" evidence="1">
    <location>
        <begin position="321"/>
        <end position="350"/>
    </location>
</feature>
<comment type="caution">
    <text evidence="3">The sequence shown here is derived from an EMBL/GenBank/DDBJ whole genome shotgun (WGS) entry which is preliminary data.</text>
</comment>
<feature type="domain" description="CAAX prenyl protease 2/Lysostaphin resistance protein A-like" evidence="2">
    <location>
        <begin position="179"/>
        <end position="264"/>
    </location>
</feature>
<keyword evidence="3" id="KW-0378">Hydrolase</keyword>
<keyword evidence="1" id="KW-0812">Transmembrane</keyword>
<dbReference type="GO" id="GO:0008237">
    <property type="term" value="F:metallopeptidase activity"/>
    <property type="evidence" value="ECO:0007669"/>
    <property type="project" value="UniProtKB-KW"/>
</dbReference>